<evidence type="ECO:0000256" key="10">
    <source>
        <dbReference type="RuleBase" id="RU004338"/>
    </source>
</evidence>
<evidence type="ECO:0000256" key="5">
    <source>
        <dbReference type="ARBA" id="ARBA00022723"/>
    </source>
</evidence>
<sequence>MTFTTADLFDEHGAAMASVSLQFRNFGTRTEFSGPARTVRCFQDNALVKSLLATPGSGAVLVVDGGGSLETALMGDMIAQSAMDNGWSGVIINGAIRDSVAVNTLPLGVKALGTNPAKSAKEGTGGVDVPVQLGSTTIWPGAMVYADADGILVERRNPAGGSQATTDRATTG</sequence>
<keyword evidence="12" id="KW-1185">Reference proteome</keyword>
<dbReference type="Gene3D" id="3.50.30.40">
    <property type="entry name" value="Ribonuclease E inhibitor RraA/RraA-like"/>
    <property type="match status" value="1"/>
</dbReference>
<dbReference type="PANTHER" id="PTHR33254">
    <property type="entry name" value="4-HYDROXY-4-METHYL-2-OXOGLUTARATE ALDOLASE 3-RELATED"/>
    <property type="match status" value="1"/>
</dbReference>
<dbReference type="GO" id="GO:0008948">
    <property type="term" value="F:oxaloacetate decarboxylase activity"/>
    <property type="evidence" value="ECO:0007669"/>
    <property type="project" value="UniProtKB-EC"/>
</dbReference>
<comment type="catalytic activity">
    <reaction evidence="1 10">
        <text>4-hydroxy-4-methyl-2-oxoglutarate = 2 pyruvate</text>
        <dbReference type="Rhea" id="RHEA:22748"/>
        <dbReference type="ChEBI" id="CHEBI:15361"/>
        <dbReference type="ChEBI" id="CHEBI:58276"/>
        <dbReference type="EC" id="4.1.3.17"/>
    </reaction>
</comment>
<feature type="binding site" evidence="9">
    <location>
        <position position="98"/>
    </location>
    <ligand>
        <name>Mg(2+)</name>
        <dbReference type="ChEBI" id="CHEBI:18420"/>
    </ligand>
</feature>
<evidence type="ECO:0000256" key="3">
    <source>
        <dbReference type="ARBA" id="ARBA00008621"/>
    </source>
</evidence>
<dbReference type="AlphaFoldDB" id="A0A7Y7IIW7"/>
<evidence type="ECO:0000256" key="4">
    <source>
        <dbReference type="ARBA" id="ARBA00011233"/>
    </source>
</evidence>
<keyword evidence="6 10" id="KW-0456">Lyase</keyword>
<comment type="catalytic activity">
    <reaction evidence="8 10">
        <text>oxaloacetate + H(+) = pyruvate + CO2</text>
        <dbReference type="Rhea" id="RHEA:15641"/>
        <dbReference type="ChEBI" id="CHEBI:15361"/>
        <dbReference type="ChEBI" id="CHEBI:15378"/>
        <dbReference type="ChEBI" id="CHEBI:16452"/>
        <dbReference type="ChEBI" id="CHEBI:16526"/>
        <dbReference type="EC" id="4.1.1.112"/>
    </reaction>
</comment>
<dbReference type="InterPro" id="IPR005493">
    <property type="entry name" value="RraA/RraA-like"/>
</dbReference>
<evidence type="ECO:0000256" key="8">
    <source>
        <dbReference type="ARBA" id="ARBA00047973"/>
    </source>
</evidence>
<dbReference type="GO" id="GO:0008428">
    <property type="term" value="F:ribonuclease inhibitor activity"/>
    <property type="evidence" value="ECO:0007669"/>
    <property type="project" value="InterPro"/>
</dbReference>
<evidence type="ECO:0000256" key="2">
    <source>
        <dbReference type="ARBA" id="ARBA00001968"/>
    </source>
</evidence>
<dbReference type="NCBIfam" id="NF006875">
    <property type="entry name" value="PRK09372.1"/>
    <property type="match status" value="1"/>
</dbReference>
<keyword evidence="9" id="KW-0460">Magnesium</keyword>
<comment type="subunit">
    <text evidence="4 10">Homotrimer.</text>
</comment>
<comment type="cofactor">
    <cofactor evidence="9">
        <name>Mg(2+)</name>
        <dbReference type="ChEBI" id="CHEBI:18420"/>
    </cofactor>
</comment>
<dbReference type="GO" id="GO:0046872">
    <property type="term" value="F:metal ion binding"/>
    <property type="evidence" value="ECO:0007669"/>
    <property type="project" value="UniProtKB-KW"/>
</dbReference>
<dbReference type="Proteomes" id="UP000543556">
    <property type="component" value="Unassembled WGS sequence"/>
</dbReference>
<dbReference type="InterPro" id="IPR036704">
    <property type="entry name" value="RraA/RraA-like_sf"/>
</dbReference>
<feature type="binding site" evidence="9">
    <location>
        <position position="97"/>
    </location>
    <ligand>
        <name>substrate</name>
    </ligand>
</feature>
<evidence type="ECO:0000256" key="1">
    <source>
        <dbReference type="ARBA" id="ARBA00001342"/>
    </source>
</evidence>
<proteinExistence type="inferred from homology"/>
<comment type="similarity">
    <text evidence="3 10">Belongs to the class II aldolase/RraA-like family.</text>
</comment>
<evidence type="ECO:0000256" key="6">
    <source>
        <dbReference type="ARBA" id="ARBA00023239"/>
    </source>
</evidence>
<reference evidence="11 12" key="1">
    <citation type="submission" date="2020-02" db="EMBL/GenBank/DDBJ databases">
        <title>Genome sequence of strain AETb3-4.</title>
        <authorList>
            <person name="Gao J."/>
            <person name="Zhang X."/>
        </authorList>
    </citation>
    <scope>NUCLEOTIDE SEQUENCE [LARGE SCALE GENOMIC DNA]</scope>
    <source>
        <strain evidence="11 12">AETb3-4</strain>
    </source>
</reference>
<evidence type="ECO:0000313" key="11">
    <source>
        <dbReference type="EMBL" id="NVM96289.1"/>
    </source>
</evidence>
<dbReference type="InterPro" id="IPR010203">
    <property type="entry name" value="RraA"/>
</dbReference>
<dbReference type="SUPFAM" id="SSF89562">
    <property type="entry name" value="RraA-like"/>
    <property type="match status" value="1"/>
</dbReference>
<comment type="cofactor">
    <cofactor evidence="2 10">
        <name>a divalent metal cation</name>
        <dbReference type="ChEBI" id="CHEBI:60240"/>
    </cofactor>
</comment>
<comment type="function">
    <text evidence="7 10">Catalyzes the aldol cleavage of 4-hydroxy-4-methyl-2-oxoglutarate (HMG) into 2 molecules of pyruvate. Also contains a secondary oxaloacetate (OAA) decarboxylase activity due to the common pyruvate enolate transition state formed following C-C bond cleavage in the retro-aldol and decarboxylation reactions.</text>
</comment>
<accession>A0A7Y7IIW7</accession>
<feature type="binding site" evidence="9">
    <location>
        <begin position="75"/>
        <end position="78"/>
    </location>
    <ligand>
        <name>substrate</name>
    </ligand>
</feature>
<dbReference type="EMBL" id="JAAMFM010000028">
    <property type="protein sequence ID" value="NVM96289.1"/>
    <property type="molecule type" value="Genomic_DNA"/>
</dbReference>
<dbReference type="RefSeq" id="WP_176636013.1">
    <property type="nucleotide sequence ID" value="NZ_JAAMFM010000028.1"/>
</dbReference>
<name>A0A7Y7IIW7_9MICC</name>
<dbReference type="NCBIfam" id="TIGR01935">
    <property type="entry name" value="NOT-MenG"/>
    <property type="match status" value="1"/>
</dbReference>
<gene>
    <name evidence="11" type="ORF">G6034_15515</name>
</gene>
<evidence type="ECO:0000256" key="9">
    <source>
        <dbReference type="PIRSR" id="PIRSR605493-1"/>
    </source>
</evidence>
<dbReference type="EC" id="4.1.3.17" evidence="10"/>
<evidence type="ECO:0000256" key="7">
    <source>
        <dbReference type="ARBA" id="ARBA00025046"/>
    </source>
</evidence>
<dbReference type="GO" id="GO:0051252">
    <property type="term" value="P:regulation of RNA metabolic process"/>
    <property type="evidence" value="ECO:0007669"/>
    <property type="project" value="InterPro"/>
</dbReference>
<protein>
    <recommendedName>
        <fullName evidence="10">4-hydroxy-4-methyl-2-oxoglutarate aldolase</fullName>
        <shortName evidence="10">HMG aldolase</shortName>
        <ecNumber evidence="10">4.1.1.112</ecNumber>
        <ecNumber evidence="10">4.1.3.17</ecNumber>
    </recommendedName>
    <alternativeName>
        <fullName evidence="10">Oxaloacetate decarboxylase</fullName>
    </alternativeName>
</protein>
<dbReference type="CDD" id="cd16841">
    <property type="entry name" value="RraA_family"/>
    <property type="match status" value="1"/>
</dbReference>
<dbReference type="GO" id="GO:0047443">
    <property type="term" value="F:4-hydroxy-4-methyl-2-oxoglutarate aldolase activity"/>
    <property type="evidence" value="ECO:0007669"/>
    <property type="project" value="UniProtKB-EC"/>
</dbReference>
<evidence type="ECO:0000313" key="12">
    <source>
        <dbReference type="Proteomes" id="UP000543556"/>
    </source>
</evidence>
<comment type="caution">
    <text evidence="11">The sequence shown here is derived from an EMBL/GenBank/DDBJ whole genome shotgun (WGS) entry which is preliminary data.</text>
</comment>
<keyword evidence="5 9" id="KW-0479">Metal-binding</keyword>
<organism evidence="11 12">
    <name type="scientific">Arthrobacter wenxiniae</name>
    <dbReference type="NCBI Taxonomy" id="2713570"/>
    <lineage>
        <taxon>Bacteria</taxon>
        <taxon>Bacillati</taxon>
        <taxon>Actinomycetota</taxon>
        <taxon>Actinomycetes</taxon>
        <taxon>Micrococcales</taxon>
        <taxon>Micrococcaceae</taxon>
        <taxon>Arthrobacter</taxon>
    </lineage>
</organism>
<dbReference type="PANTHER" id="PTHR33254:SF4">
    <property type="entry name" value="4-HYDROXY-4-METHYL-2-OXOGLUTARATE ALDOLASE 3-RELATED"/>
    <property type="match status" value="1"/>
</dbReference>
<dbReference type="Pfam" id="PF03737">
    <property type="entry name" value="RraA-like"/>
    <property type="match status" value="1"/>
</dbReference>
<dbReference type="EC" id="4.1.1.112" evidence="10"/>